<dbReference type="EMBL" id="CAXAMN010017113">
    <property type="protein sequence ID" value="CAK9049764.1"/>
    <property type="molecule type" value="Genomic_DNA"/>
</dbReference>
<dbReference type="Proteomes" id="UP001642484">
    <property type="component" value="Unassembled WGS sequence"/>
</dbReference>
<reference evidence="1 2" key="1">
    <citation type="submission" date="2024-02" db="EMBL/GenBank/DDBJ databases">
        <authorList>
            <person name="Chen Y."/>
            <person name="Shah S."/>
            <person name="Dougan E. K."/>
            <person name="Thang M."/>
            <person name="Chan C."/>
        </authorList>
    </citation>
    <scope>NUCLEOTIDE SEQUENCE [LARGE SCALE GENOMIC DNA]</scope>
</reference>
<protein>
    <submittedName>
        <fullName evidence="1">Uncharacterized protein</fullName>
    </submittedName>
</protein>
<comment type="caution">
    <text evidence="1">The sequence shown here is derived from an EMBL/GenBank/DDBJ whole genome shotgun (WGS) entry which is preliminary data.</text>
</comment>
<proteinExistence type="predicted"/>
<gene>
    <name evidence="1" type="ORF">CCMP2556_LOCUS25424</name>
</gene>
<accession>A0ABP0MI22</accession>
<evidence type="ECO:0000313" key="2">
    <source>
        <dbReference type="Proteomes" id="UP001642484"/>
    </source>
</evidence>
<sequence>MRPESKELELEPAEPTPQAVVHQIFSNCIPETHVCKELLGEVLTQIGISKADADALLLVVNSGSSQVSYEDFVKFVFPPPKEQVVRRRRKMSWVRWRSLSSSAIFVASFKNLSTGMMKASQRNSCTRS</sequence>
<evidence type="ECO:0000313" key="1">
    <source>
        <dbReference type="EMBL" id="CAK9049764.1"/>
    </source>
</evidence>
<keyword evidence="2" id="KW-1185">Reference proteome</keyword>
<organism evidence="1 2">
    <name type="scientific">Durusdinium trenchii</name>
    <dbReference type="NCBI Taxonomy" id="1381693"/>
    <lineage>
        <taxon>Eukaryota</taxon>
        <taxon>Sar</taxon>
        <taxon>Alveolata</taxon>
        <taxon>Dinophyceae</taxon>
        <taxon>Suessiales</taxon>
        <taxon>Symbiodiniaceae</taxon>
        <taxon>Durusdinium</taxon>
    </lineage>
</organism>
<name>A0ABP0MI22_9DINO</name>